<evidence type="ECO:0000313" key="1">
    <source>
        <dbReference type="EMBL" id="SJM36148.1"/>
    </source>
</evidence>
<dbReference type="RefSeq" id="WP_077447559.1">
    <property type="nucleotide sequence ID" value="NZ_FUGD01000029.1"/>
</dbReference>
<protein>
    <recommendedName>
        <fullName evidence="3">Endonuclease NucS</fullName>
    </recommendedName>
</protein>
<dbReference type="Proteomes" id="UP000188169">
    <property type="component" value="Unassembled WGS sequence"/>
</dbReference>
<gene>
    <name evidence="1" type="ORF">A1019T_00108</name>
</gene>
<evidence type="ECO:0000313" key="2">
    <source>
        <dbReference type="Proteomes" id="UP000188169"/>
    </source>
</evidence>
<evidence type="ECO:0008006" key="3">
    <source>
        <dbReference type="Google" id="ProtNLM"/>
    </source>
</evidence>
<dbReference type="OrthoDB" id="570199at2"/>
<name>A0A1R4ECG5_9GAMM</name>
<dbReference type="AlphaFoldDB" id="A0A1R4ECG5"/>
<sequence>MLKFDMDNKRFEPLAQGNFKQEQILERYDFQSAIVSSWEQIKHSLNIPDAYLVGQEITPHHSVQNSIDLLAFDSDDSSIIVIELKRDKDKLQLLQSLSYAAMVATWDREKLISQIQYSTVSDSEELVDLINNNPLNNTVKIILISERYDPEVIITADWLANQYGMDITAFSVSLYKLEDDTFVNFEQRLPLKELEDVYEKRGFKALKADKSAVTWDDVLPKLEYPFASEALQYCLATKEGDASRRRFVGFRRGLDGFSSITINFRAKYLNIYLTGDPIDAESFLLNKFGADLTISEWAKGYSFNITSDTQFRQLKEWLGD</sequence>
<accession>A0A1R4ECG5</accession>
<dbReference type="Gene3D" id="3.40.1350.10">
    <property type="match status" value="1"/>
</dbReference>
<dbReference type="InterPro" id="IPR011856">
    <property type="entry name" value="tRNA_endonuc-like_dom_sf"/>
</dbReference>
<proteinExistence type="predicted"/>
<dbReference type="EMBL" id="FUGD01000029">
    <property type="protein sequence ID" value="SJM36148.1"/>
    <property type="molecule type" value="Genomic_DNA"/>
</dbReference>
<dbReference type="STRING" id="1945520.A1019T_00108"/>
<keyword evidence="2" id="KW-1185">Reference proteome</keyword>
<organism evidence="1 2">
    <name type="scientific">Psychrobacter pasteurii</name>
    <dbReference type="NCBI Taxonomy" id="1945520"/>
    <lineage>
        <taxon>Bacteria</taxon>
        <taxon>Pseudomonadati</taxon>
        <taxon>Pseudomonadota</taxon>
        <taxon>Gammaproteobacteria</taxon>
        <taxon>Moraxellales</taxon>
        <taxon>Moraxellaceae</taxon>
        <taxon>Psychrobacter</taxon>
    </lineage>
</organism>
<dbReference type="GO" id="GO:0003676">
    <property type="term" value="F:nucleic acid binding"/>
    <property type="evidence" value="ECO:0007669"/>
    <property type="project" value="InterPro"/>
</dbReference>
<reference evidence="2" key="1">
    <citation type="submission" date="2017-02" db="EMBL/GenBank/DDBJ databases">
        <authorList>
            <person name="Mornico D."/>
        </authorList>
    </citation>
    <scope>NUCLEOTIDE SEQUENCE [LARGE SCALE GENOMIC DNA]</scope>
</reference>